<organism evidence="1 2">
    <name type="scientific">Senna tora</name>
    <dbReference type="NCBI Taxonomy" id="362788"/>
    <lineage>
        <taxon>Eukaryota</taxon>
        <taxon>Viridiplantae</taxon>
        <taxon>Streptophyta</taxon>
        <taxon>Embryophyta</taxon>
        <taxon>Tracheophyta</taxon>
        <taxon>Spermatophyta</taxon>
        <taxon>Magnoliopsida</taxon>
        <taxon>eudicotyledons</taxon>
        <taxon>Gunneridae</taxon>
        <taxon>Pentapetalae</taxon>
        <taxon>rosids</taxon>
        <taxon>fabids</taxon>
        <taxon>Fabales</taxon>
        <taxon>Fabaceae</taxon>
        <taxon>Caesalpinioideae</taxon>
        <taxon>Cassia clade</taxon>
        <taxon>Senna</taxon>
    </lineage>
</organism>
<proteinExistence type="predicted"/>
<accession>A0A834WD81</accession>
<name>A0A834WD81_9FABA</name>
<dbReference type="Proteomes" id="UP000634136">
    <property type="component" value="Unassembled WGS sequence"/>
</dbReference>
<protein>
    <submittedName>
        <fullName evidence="1">Uncharacterized protein</fullName>
    </submittedName>
</protein>
<evidence type="ECO:0000313" key="1">
    <source>
        <dbReference type="EMBL" id="KAF7814926.1"/>
    </source>
</evidence>
<reference evidence="1" key="1">
    <citation type="submission" date="2020-09" db="EMBL/GenBank/DDBJ databases">
        <title>Genome-Enabled Discovery of Anthraquinone Biosynthesis in Senna tora.</title>
        <authorList>
            <person name="Kang S.-H."/>
            <person name="Pandey R.P."/>
            <person name="Lee C.-M."/>
            <person name="Sim J.-S."/>
            <person name="Jeong J.-T."/>
            <person name="Choi B.-S."/>
            <person name="Jung M."/>
            <person name="Ginzburg D."/>
            <person name="Zhao K."/>
            <person name="Won S.Y."/>
            <person name="Oh T.-J."/>
            <person name="Yu Y."/>
            <person name="Kim N.-H."/>
            <person name="Lee O.R."/>
            <person name="Lee T.-H."/>
            <person name="Bashyal P."/>
            <person name="Kim T.-S."/>
            <person name="Lee W.-H."/>
            <person name="Kawkins C."/>
            <person name="Kim C.-K."/>
            <person name="Kim J.S."/>
            <person name="Ahn B.O."/>
            <person name="Rhee S.Y."/>
            <person name="Sohng J.K."/>
        </authorList>
    </citation>
    <scope>NUCLEOTIDE SEQUENCE</scope>
    <source>
        <tissue evidence="1">Leaf</tissue>
    </source>
</reference>
<evidence type="ECO:0000313" key="2">
    <source>
        <dbReference type="Proteomes" id="UP000634136"/>
    </source>
</evidence>
<dbReference type="EMBL" id="JAAIUW010000009">
    <property type="protein sequence ID" value="KAF7814926.1"/>
    <property type="molecule type" value="Genomic_DNA"/>
</dbReference>
<sequence length="41" mass="4884">MELPLLCEMQLLVDSTITELPEESRERERNTHLLITQKLFL</sequence>
<comment type="caution">
    <text evidence="1">The sequence shown here is derived from an EMBL/GenBank/DDBJ whole genome shotgun (WGS) entry which is preliminary data.</text>
</comment>
<dbReference type="AlphaFoldDB" id="A0A834WD81"/>
<gene>
    <name evidence="1" type="ORF">G2W53_028895</name>
</gene>
<keyword evidence="2" id="KW-1185">Reference proteome</keyword>